<feature type="transmembrane region" description="Helical" evidence="2">
    <location>
        <begin position="41"/>
        <end position="59"/>
    </location>
</feature>
<name>A0A6B8KGG8_9HYPH</name>
<keyword evidence="2" id="KW-0472">Membrane</keyword>
<keyword evidence="2" id="KW-1133">Transmembrane helix</keyword>
<feature type="region of interest" description="Disordered" evidence="1">
    <location>
        <begin position="1"/>
        <end position="26"/>
    </location>
</feature>
<dbReference type="EMBL" id="CP046052">
    <property type="protein sequence ID" value="QGM45648.1"/>
    <property type="molecule type" value="Genomic_DNA"/>
</dbReference>
<gene>
    <name evidence="3" type="ORF">H2LOC_008010</name>
</gene>
<organism evidence="3 4">
    <name type="scientific">Methylocystis heyeri</name>
    <dbReference type="NCBI Taxonomy" id="391905"/>
    <lineage>
        <taxon>Bacteria</taxon>
        <taxon>Pseudomonadati</taxon>
        <taxon>Pseudomonadota</taxon>
        <taxon>Alphaproteobacteria</taxon>
        <taxon>Hyphomicrobiales</taxon>
        <taxon>Methylocystaceae</taxon>
        <taxon>Methylocystis</taxon>
    </lineage>
</organism>
<proteinExistence type="predicted"/>
<evidence type="ECO:0000256" key="2">
    <source>
        <dbReference type="SAM" id="Phobius"/>
    </source>
</evidence>
<evidence type="ECO:0000256" key="1">
    <source>
        <dbReference type="SAM" id="MobiDB-lite"/>
    </source>
</evidence>
<dbReference type="AlphaFoldDB" id="A0A6B8KGG8"/>
<evidence type="ECO:0000313" key="4">
    <source>
        <dbReference type="Proteomes" id="UP000309061"/>
    </source>
</evidence>
<accession>A0A6B8KGG8</accession>
<reference evidence="3 4" key="1">
    <citation type="submission" date="2019-11" db="EMBL/GenBank/DDBJ databases">
        <title>The genome sequence of Methylocystis heyeri.</title>
        <authorList>
            <person name="Oshkin I.Y."/>
            <person name="Miroshnikov K."/>
            <person name="Dedysh S.N."/>
        </authorList>
    </citation>
    <scope>NUCLEOTIDE SEQUENCE [LARGE SCALE GENOMIC DNA]</scope>
    <source>
        <strain evidence="3 4">H2</strain>
    </source>
</reference>
<keyword evidence="2" id="KW-0812">Transmembrane</keyword>
<dbReference type="KEGG" id="mhey:H2LOC_008010"/>
<dbReference type="Proteomes" id="UP000309061">
    <property type="component" value="Chromosome"/>
</dbReference>
<sequence length="60" mass="6502">MSHSPPTTAHAHDHARHRPAAIPGRAEPRISALGRSGLERLFHAAIVVALLWAAVFWAMS</sequence>
<keyword evidence="4" id="KW-1185">Reference proteome</keyword>
<protein>
    <submittedName>
        <fullName evidence="3">Uncharacterized protein</fullName>
    </submittedName>
</protein>
<evidence type="ECO:0000313" key="3">
    <source>
        <dbReference type="EMBL" id="QGM45648.1"/>
    </source>
</evidence>
<dbReference type="RefSeq" id="WP_136495921.1">
    <property type="nucleotide sequence ID" value="NZ_CP046052.1"/>
</dbReference>